<evidence type="ECO:0000313" key="8">
    <source>
        <dbReference type="EMBL" id="QVL20027.1"/>
    </source>
</evidence>
<dbReference type="Gene3D" id="3.30.450.40">
    <property type="match status" value="1"/>
</dbReference>
<keyword evidence="9" id="KW-1185">Reference proteome</keyword>
<dbReference type="SUPFAM" id="SSF55781">
    <property type="entry name" value="GAF domain-like"/>
    <property type="match status" value="1"/>
</dbReference>
<dbReference type="Pfam" id="PF01614">
    <property type="entry name" value="IclR_C"/>
    <property type="match status" value="1"/>
</dbReference>
<evidence type="ECO:0000259" key="7">
    <source>
        <dbReference type="PROSITE" id="PS51078"/>
    </source>
</evidence>
<keyword evidence="1" id="KW-0805">Transcription regulation</keyword>
<accession>A0ABX8DV08</accession>
<evidence type="ECO:0000256" key="2">
    <source>
        <dbReference type="ARBA" id="ARBA00023125"/>
    </source>
</evidence>
<sequence>MEPNESPLFVQALATGLGVLDAFTAERPTMNLKEISEAAGVTKSAAQRFTHTLVTLGLLRKDAASKRYSLSPRTLDTGYRYLQAHVLLERANPYLLDLNRQTGETVNLAERDGHEMVYIGRFPSPHRAVVHMPVGRRLPIFCSSAGRAFLSALPDEQIRHILTGVDRPRFTPHTITDVETLTSIIAKVRETGFAYSIEEFYLSDLAFAVPVYNIRGEAVAAVNLSVSTAYWSFERAVAELVPKLIHTARMISTTPPTFRAMEPFQIGYGKVRDVPYDKP</sequence>
<evidence type="ECO:0000256" key="1">
    <source>
        <dbReference type="ARBA" id="ARBA00023015"/>
    </source>
</evidence>
<dbReference type="PROSITE" id="PS51077">
    <property type="entry name" value="HTH_ICLR"/>
    <property type="match status" value="1"/>
</dbReference>
<dbReference type="InterPro" id="IPR029016">
    <property type="entry name" value="GAF-like_dom_sf"/>
</dbReference>
<proteinExistence type="predicted"/>
<dbReference type="RefSeq" id="WP_054915067.1">
    <property type="nucleotide sequence ID" value="NZ_BQHH01000031.1"/>
</dbReference>
<protein>
    <recommendedName>
        <fullName evidence="4">HTH-type transcriptional repressor AllR</fullName>
    </recommendedName>
    <alternativeName>
        <fullName evidence="5">Negative regulator of allantoin and glyoxylate utilization operons</fullName>
    </alternativeName>
</protein>
<dbReference type="Gene3D" id="1.10.10.10">
    <property type="entry name" value="Winged helix-like DNA-binding domain superfamily/Winged helix DNA-binding domain"/>
    <property type="match status" value="1"/>
</dbReference>
<dbReference type="Proteomes" id="UP000678154">
    <property type="component" value="Chromosome"/>
</dbReference>
<dbReference type="SUPFAM" id="SSF46785">
    <property type="entry name" value="Winged helix' DNA-binding domain"/>
    <property type="match status" value="1"/>
</dbReference>
<dbReference type="InterPro" id="IPR036388">
    <property type="entry name" value="WH-like_DNA-bd_sf"/>
</dbReference>
<keyword evidence="2" id="KW-0238">DNA-binding</keyword>
<evidence type="ECO:0000259" key="6">
    <source>
        <dbReference type="PROSITE" id="PS51077"/>
    </source>
</evidence>
<feature type="domain" description="HTH iclR-type" evidence="6">
    <location>
        <begin position="10"/>
        <end position="72"/>
    </location>
</feature>
<reference evidence="8 9" key="1">
    <citation type="journal article" date="2016" name="J. Hazard. Mater.">
        <title>A newly isolated Pseudomonas putida S-1 strain for batch-mode-propanethiol degradation and continuous treatment of propanethiol-containing waste gas.</title>
        <authorList>
            <person name="Chen D.Z."/>
            <person name="Sun Y.M."/>
            <person name="Han L.M."/>
            <person name="Chen J."/>
            <person name="Ye J.X."/>
            <person name="Chen J.M."/>
        </authorList>
    </citation>
    <scope>NUCLEOTIDE SEQUENCE [LARGE SCALE GENOMIC DNA]</scope>
    <source>
        <strain evidence="8 9">S-1</strain>
    </source>
</reference>
<feature type="domain" description="IclR-ED" evidence="7">
    <location>
        <begin position="73"/>
        <end position="257"/>
    </location>
</feature>
<dbReference type="InterPro" id="IPR005471">
    <property type="entry name" value="Tscrpt_reg_IclR_N"/>
</dbReference>
<dbReference type="EMBL" id="CP074676">
    <property type="protein sequence ID" value="QVL20027.1"/>
    <property type="molecule type" value="Genomic_DNA"/>
</dbReference>
<evidence type="ECO:0000256" key="3">
    <source>
        <dbReference type="ARBA" id="ARBA00023163"/>
    </source>
</evidence>
<organism evidence="8 9">
    <name type="scientific">Pseudomonas qingdaonensis</name>
    <dbReference type="NCBI Taxonomy" id="2056231"/>
    <lineage>
        <taxon>Bacteria</taxon>
        <taxon>Pseudomonadati</taxon>
        <taxon>Pseudomonadota</taxon>
        <taxon>Gammaproteobacteria</taxon>
        <taxon>Pseudomonadales</taxon>
        <taxon>Pseudomonadaceae</taxon>
        <taxon>Pseudomonas</taxon>
    </lineage>
</organism>
<dbReference type="InterPro" id="IPR050707">
    <property type="entry name" value="HTH_MetabolicPath_Reg"/>
</dbReference>
<keyword evidence="3" id="KW-0804">Transcription</keyword>
<dbReference type="GeneID" id="87479671"/>
<dbReference type="SMART" id="SM00346">
    <property type="entry name" value="HTH_ICLR"/>
    <property type="match status" value="1"/>
</dbReference>
<evidence type="ECO:0000313" key="9">
    <source>
        <dbReference type="Proteomes" id="UP000678154"/>
    </source>
</evidence>
<dbReference type="PROSITE" id="PS51078">
    <property type="entry name" value="ICLR_ED"/>
    <property type="match status" value="1"/>
</dbReference>
<dbReference type="PANTHER" id="PTHR30136:SF24">
    <property type="entry name" value="HTH-TYPE TRANSCRIPTIONAL REPRESSOR ALLR"/>
    <property type="match status" value="1"/>
</dbReference>
<evidence type="ECO:0000256" key="4">
    <source>
        <dbReference type="ARBA" id="ARBA00040379"/>
    </source>
</evidence>
<dbReference type="Pfam" id="PF09339">
    <property type="entry name" value="HTH_IclR"/>
    <property type="match status" value="1"/>
</dbReference>
<dbReference type="InterPro" id="IPR036390">
    <property type="entry name" value="WH_DNA-bd_sf"/>
</dbReference>
<evidence type="ECO:0000256" key="5">
    <source>
        <dbReference type="ARBA" id="ARBA00042627"/>
    </source>
</evidence>
<dbReference type="PANTHER" id="PTHR30136">
    <property type="entry name" value="HELIX-TURN-HELIX TRANSCRIPTIONAL REGULATOR, ICLR FAMILY"/>
    <property type="match status" value="1"/>
</dbReference>
<name>A0ABX8DV08_9PSED</name>
<dbReference type="InterPro" id="IPR014757">
    <property type="entry name" value="Tscrpt_reg_IclR_C"/>
</dbReference>
<gene>
    <name evidence="8" type="ORF">KH389_05415</name>
</gene>